<protein>
    <recommendedName>
        <fullName evidence="7">Cytochrome c oxidase assembly factor 3</fullName>
    </recommendedName>
</protein>
<dbReference type="PANTHER" id="PTHR15642:SF3">
    <property type="entry name" value="CYTOCHROME C OXIDASE ASSEMBLY FACTOR 3 HOMOLOG, MITOCHONDRIAL"/>
    <property type="match status" value="1"/>
</dbReference>
<comment type="similarity">
    <text evidence="2 7">Belongs to the COA3 family.</text>
</comment>
<evidence type="ECO:0000256" key="5">
    <source>
        <dbReference type="ARBA" id="ARBA00023128"/>
    </source>
</evidence>
<keyword evidence="4 7" id="KW-1133">Transmembrane helix</keyword>
<evidence type="ECO:0000256" key="2">
    <source>
        <dbReference type="ARBA" id="ARBA00007035"/>
    </source>
</evidence>
<keyword evidence="6 7" id="KW-0472">Membrane</keyword>
<accession>A0A6V7M2M1</accession>
<dbReference type="EMBL" id="CADCXW020000348">
    <property type="protein sequence ID" value="CAD1582608.1"/>
    <property type="molecule type" value="Genomic_DNA"/>
</dbReference>
<dbReference type="Pfam" id="PF09813">
    <property type="entry name" value="Coa3_cc"/>
    <property type="match status" value="1"/>
</dbReference>
<organism evidence="9">
    <name type="scientific">Bracon brevicornis</name>
    <dbReference type="NCBI Taxonomy" id="1563983"/>
    <lineage>
        <taxon>Eukaryota</taxon>
        <taxon>Metazoa</taxon>
        <taxon>Ecdysozoa</taxon>
        <taxon>Arthropoda</taxon>
        <taxon>Hexapoda</taxon>
        <taxon>Insecta</taxon>
        <taxon>Pterygota</taxon>
        <taxon>Neoptera</taxon>
        <taxon>Endopterygota</taxon>
        <taxon>Hymenoptera</taxon>
        <taxon>Apocrita</taxon>
        <taxon>Ichneumonoidea</taxon>
        <taxon>Braconidae</taxon>
        <taxon>Braconinae</taxon>
        <taxon>Bracon</taxon>
    </lineage>
</organism>
<feature type="transmembrane region" description="Helical" evidence="7">
    <location>
        <begin position="46"/>
        <end position="66"/>
    </location>
</feature>
<gene>
    <name evidence="9" type="ORF">BBRV_LOCUS121983</name>
</gene>
<dbReference type="PANTHER" id="PTHR15642">
    <property type="entry name" value="CYTOCHROME C OXIDASE ASSEMBLY FACTOR 3, MITOCHONDRIAL"/>
    <property type="match status" value="1"/>
</dbReference>
<dbReference type="AlphaFoldDB" id="A0A6V7M2M1"/>
<evidence type="ECO:0000256" key="3">
    <source>
        <dbReference type="ARBA" id="ARBA00022692"/>
    </source>
</evidence>
<evidence type="ECO:0000256" key="6">
    <source>
        <dbReference type="ARBA" id="ARBA00023136"/>
    </source>
</evidence>
<evidence type="ECO:0000259" key="8">
    <source>
        <dbReference type="Pfam" id="PF09813"/>
    </source>
</evidence>
<evidence type="ECO:0000256" key="4">
    <source>
        <dbReference type="ARBA" id="ARBA00022989"/>
    </source>
</evidence>
<comment type="subunit">
    <text evidence="7">Component of 250-400 kDa complexes called cytochrome oxidase assembly intermediates or COA complexes.</text>
</comment>
<name>A0A6V7M2M1_9HYME</name>
<dbReference type="InterPro" id="IPR041752">
    <property type="entry name" value="Coa3"/>
</dbReference>
<dbReference type="GO" id="GO:0005743">
    <property type="term" value="C:mitochondrial inner membrane"/>
    <property type="evidence" value="ECO:0007669"/>
    <property type="project" value="UniProtKB-UniRule"/>
</dbReference>
<keyword evidence="5 7" id="KW-0496">Mitochondrion</keyword>
<sequence>MASNEMSKVTAEPKLTTSDLHWMKQVEKQNLERVKKLKNTRSKNKYVALTLAAGVAAIYAYTIAAVKQETYFDDFEMPETVCDEE</sequence>
<comment type="subcellular location">
    <subcellularLocation>
        <location evidence="1">Mitochondrion membrane</location>
        <topology evidence="1">Single-pass membrane protein</topology>
    </subcellularLocation>
</comment>
<comment type="function">
    <text evidence="7">Required for assembly of cytochrome c oxidase (complex IV).</text>
</comment>
<evidence type="ECO:0000256" key="7">
    <source>
        <dbReference type="RuleBase" id="RU367056"/>
    </source>
</evidence>
<evidence type="ECO:0000256" key="1">
    <source>
        <dbReference type="ARBA" id="ARBA00004304"/>
    </source>
</evidence>
<keyword evidence="3 7" id="KW-0812">Transmembrane</keyword>
<proteinExistence type="inferred from homology"/>
<keyword evidence="7" id="KW-0999">Mitochondrion inner membrane</keyword>
<dbReference type="InterPro" id="IPR018628">
    <property type="entry name" value="Coa3_CC"/>
</dbReference>
<dbReference type="GO" id="GO:0033617">
    <property type="term" value="P:mitochondrial respiratory chain complex IV assembly"/>
    <property type="evidence" value="ECO:0007669"/>
    <property type="project" value="UniProtKB-UniRule"/>
</dbReference>
<evidence type="ECO:0000313" key="9">
    <source>
        <dbReference type="EMBL" id="CAD1582608.1"/>
    </source>
</evidence>
<reference evidence="9" key="1">
    <citation type="submission" date="2020-07" db="EMBL/GenBank/DDBJ databases">
        <authorList>
            <person name="Ferguson B K."/>
        </authorList>
    </citation>
    <scope>NUCLEOTIDE SEQUENCE</scope>
    <source>
        <strain evidence="9">L06</strain>
    </source>
</reference>
<feature type="domain" description="Cytochrome c oxidase assembly factor 3 mitochondrial coiled-coil" evidence="8">
    <location>
        <begin position="30"/>
        <end position="77"/>
    </location>
</feature>